<organism evidence="1 2">
    <name type="scientific">Pseudomonas syringae pv. actinidiae</name>
    <dbReference type="NCBI Taxonomy" id="103796"/>
    <lineage>
        <taxon>Bacteria</taxon>
        <taxon>Pseudomonadati</taxon>
        <taxon>Pseudomonadota</taxon>
        <taxon>Gammaproteobacteria</taxon>
        <taxon>Pseudomonadales</taxon>
        <taxon>Pseudomonadaceae</taxon>
        <taxon>Pseudomonas</taxon>
        <taxon>Pseudomonas syringae</taxon>
    </lineage>
</organism>
<proteinExistence type="predicted"/>
<protein>
    <submittedName>
        <fullName evidence="1">NhaP-type Na+/H+ or K+/H+ antiporter</fullName>
    </submittedName>
</protein>
<name>A0A2V0QLP8_PSESF</name>
<evidence type="ECO:0000313" key="1">
    <source>
        <dbReference type="EMBL" id="GBH10142.1"/>
    </source>
</evidence>
<comment type="caution">
    <text evidence="1">The sequence shown here is derived from an EMBL/GenBank/DDBJ whole genome shotgun (WGS) entry which is preliminary data.</text>
</comment>
<sequence>MRSIGNEAILQVYRLTNTVQQPIDRHDKRTNLCRHAAFVQRMQCLIRTLIDFTRQQGDRAEQFAYQIADNDQQHREKNEKRQQAALGAFSGIPIAGAGFLRYRDTFPTRSCPDQYAERLAAHIKGREAIRQRRRHCQRRAGVIIVSGPGTVCQVLDDHS</sequence>
<accession>A0A2V0QLP8</accession>
<dbReference type="EMBL" id="BGJZ01000170">
    <property type="protein sequence ID" value="GBH10142.1"/>
    <property type="molecule type" value="Genomic_DNA"/>
</dbReference>
<dbReference type="Proteomes" id="UP000247480">
    <property type="component" value="Unassembled WGS sequence"/>
</dbReference>
<dbReference type="AlphaFoldDB" id="A0A2V0QLP8"/>
<gene>
    <name evidence="1" type="ORF">KPSA1_03552</name>
</gene>
<evidence type="ECO:0000313" key="2">
    <source>
        <dbReference type="Proteomes" id="UP000247480"/>
    </source>
</evidence>
<reference evidence="1 2" key="1">
    <citation type="submission" date="2018-04" db="EMBL/GenBank/DDBJ databases">
        <title>Draft genome sequence of Pseudomonas syringae pv. actinidiae biovar 1 strains isolated from kiwifruit in Kagawa prefecture.</title>
        <authorList>
            <person name="Tabuchi M."/>
            <person name="Saito M."/>
            <person name="Fujiwara S."/>
            <person name="Sasa N."/>
            <person name="Akimitsu K."/>
            <person name="Gomi K."/>
            <person name="Konishi-Sugita S."/>
            <person name="Hamano K."/>
            <person name="Kataoka I."/>
        </authorList>
    </citation>
    <scope>NUCLEOTIDE SEQUENCE [LARGE SCALE GENOMIC DNA]</scope>
    <source>
        <strain evidence="1 2">MAFF212206</strain>
    </source>
</reference>